<dbReference type="AlphaFoldDB" id="B2VUV2"/>
<evidence type="ECO:0000313" key="10">
    <source>
        <dbReference type="EMBL" id="EDU40527.1"/>
    </source>
</evidence>
<dbReference type="Gene3D" id="1.20.120.1750">
    <property type="match status" value="1"/>
</dbReference>
<dbReference type="OMA" id="MGAKPCP"/>
<reference evidence="11" key="1">
    <citation type="journal article" date="2013" name="G3 (Bethesda)">
        <title>Comparative genomics of a plant-pathogenic fungus, Pyrenophora tritici-repentis, reveals transduplication and the impact of repeat elements on pathogenicity and population divergence.</title>
        <authorList>
            <person name="Manning V.A."/>
            <person name="Pandelova I."/>
            <person name="Dhillon B."/>
            <person name="Wilhelm L.J."/>
            <person name="Goodwin S.B."/>
            <person name="Berlin A.M."/>
            <person name="Figueroa M."/>
            <person name="Freitag M."/>
            <person name="Hane J.K."/>
            <person name="Henrissat B."/>
            <person name="Holman W.H."/>
            <person name="Kodira C.D."/>
            <person name="Martin J."/>
            <person name="Oliver R.P."/>
            <person name="Robbertse B."/>
            <person name="Schackwitz W."/>
            <person name="Schwartz D.C."/>
            <person name="Spatafora J.W."/>
            <person name="Turgeon B.G."/>
            <person name="Yandava C."/>
            <person name="Young S."/>
            <person name="Zhou S."/>
            <person name="Zeng Q."/>
            <person name="Grigoriev I.V."/>
            <person name="Ma L.-J."/>
            <person name="Ciuffetti L.M."/>
        </authorList>
    </citation>
    <scope>NUCLEOTIDE SEQUENCE [LARGE SCALE GENOMIC DNA]</scope>
    <source>
        <strain evidence="11">Pt-1C-BFP</strain>
    </source>
</reference>
<dbReference type="EMBL" id="DS231615">
    <property type="protein sequence ID" value="EDU40527.1"/>
    <property type="molecule type" value="Genomic_DNA"/>
</dbReference>
<evidence type="ECO:0000256" key="2">
    <source>
        <dbReference type="ARBA" id="ARBA00022679"/>
    </source>
</evidence>
<evidence type="ECO:0000256" key="4">
    <source>
        <dbReference type="ARBA" id="ARBA00022737"/>
    </source>
</evidence>
<feature type="domain" description="RING-type" evidence="9">
    <location>
        <begin position="101"/>
        <end position="319"/>
    </location>
</feature>
<dbReference type="Gene3D" id="3.30.40.10">
    <property type="entry name" value="Zinc/RING finger domain, C3HC4 (zinc finger)"/>
    <property type="match status" value="1"/>
</dbReference>
<dbReference type="InterPro" id="IPR044066">
    <property type="entry name" value="TRIAD_supradom"/>
</dbReference>
<evidence type="ECO:0000256" key="6">
    <source>
        <dbReference type="ARBA" id="ARBA00022786"/>
    </source>
</evidence>
<dbReference type="CDD" id="cd20335">
    <property type="entry name" value="BRcat_RBR"/>
    <property type="match status" value="1"/>
</dbReference>
<feature type="region of interest" description="Disordered" evidence="8">
    <location>
        <begin position="1"/>
        <end position="73"/>
    </location>
</feature>
<dbReference type="InterPro" id="IPR051628">
    <property type="entry name" value="LUBAC_E3_Ligases"/>
</dbReference>
<keyword evidence="5" id="KW-0863">Zinc-finger</keyword>
<dbReference type="GO" id="GO:0097039">
    <property type="term" value="P:protein linear polyubiquitination"/>
    <property type="evidence" value="ECO:0007669"/>
    <property type="project" value="TreeGrafter"/>
</dbReference>
<dbReference type="OrthoDB" id="1431934at2759"/>
<dbReference type="eggNOG" id="KOG1815">
    <property type="taxonomic scope" value="Eukaryota"/>
</dbReference>
<dbReference type="GO" id="GO:0000151">
    <property type="term" value="C:ubiquitin ligase complex"/>
    <property type="evidence" value="ECO:0007669"/>
    <property type="project" value="TreeGrafter"/>
</dbReference>
<dbReference type="PANTHER" id="PTHR22770:SF13">
    <property type="entry name" value="RING-TYPE DOMAIN-CONTAINING PROTEIN"/>
    <property type="match status" value="1"/>
</dbReference>
<keyword evidence="7" id="KW-0862">Zinc</keyword>
<accession>B2VUV2</accession>
<name>B2VUV2_PYRTR</name>
<dbReference type="HOGENOM" id="CLU_750350_0_0_1"/>
<evidence type="ECO:0000256" key="8">
    <source>
        <dbReference type="SAM" id="MobiDB-lite"/>
    </source>
</evidence>
<keyword evidence="6" id="KW-0833">Ubl conjugation pathway</keyword>
<dbReference type="CDD" id="cd20336">
    <property type="entry name" value="Rcat_RBR"/>
    <property type="match status" value="1"/>
</dbReference>
<evidence type="ECO:0000256" key="5">
    <source>
        <dbReference type="ARBA" id="ARBA00022771"/>
    </source>
</evidence>
<feature type="compositionally biased region" description="Polar residues" evidence="8">
    <location>
        <begin position="19"/>
        <end position="29"/>
    </location>
</feature>
<evidence type="ECO:0000256" key="7">
    <source>
        <dbReference type="ARBA" id="ARBA00022833"/>
    </source>
</evidence>
<dbReference type="KEGG" id="ptrr:6339430"/>
<dbReference type="Pfam" id="PF22191">
    <property type="entry name" value="IBR_1"/>
    <property type="match status" value="1"/>
</dbReference>
<dbReference type="PANTHER" id="PTHR22770">
    <property type="entry name" value="UBIQUITIN CONJUGATING ENZYME 7 INTERACTING PROTEIN-RELATED"/>
    <property type="match status" value="1"/>
</dbReference>
<proteinExistence type="predicted"/>
<dbReference type="GO" id="GO:0043161">
    <property type="term" value="P:proteasome-mediated ubiquitin-dependent protein catabolic process"/>
    <property type="evidence" value="ECO:0007669"/>
    <property type="project" value="TreeGrafter"/>
</dbReference>
<dbReference type="SMART" id="SM00647">
    <property type="entry name" value="IBR"/>
    <property type="match status" value="2"/>
</dbReference>
<organism evidence="10 11">
    <name type="scientific">Pyrenophora tritici-repentis (strain Pt-1C-BFP)</name>
    <name type="common">Wheat tan spot fungus</name>
    <name type="synonym">Drechslera tritici-repentis</name>
    <dbReference type="NCBI Taxonomy" id="426418"/>
    <lineage>
        <taxon>Eukaryota</taxon>
        <taxon>Fungi</taxon>
        <taxon>Dikarya</taxon>
        <taxon>Ascomycota</taxon>
        <taxon>Pezizomycotina</taxon>
        <taxon>Dothideomycetes</taxon>
        <taxon>Pleosporomycetidae</taxon>
        <taxon>Pleosporales</taxon>
        <taxon>Pleosporineae</taxon>
        <taxon>Pleosporaceae</taxon>
        <taxon>Pyrenophora</taxon>
    </lineage>
</organism>
<dbReference type="GO" id="GO:0004842">
    <property type="term" value="F:ubiquitin-protein transferase activity"/>
    <property type="evidence" value="ECO:0007669"/>
    <property type="project" value="TreeGrafter"/>
</dbReference>
<evidence type="ECO:0000256" key="3">
    <source>
        <dbReference type="ARBA" id="ARBA00022723"/>
    </source>
</evidence>
<dbReference type="STRING" id="426418.B2VUV2"/>
<evidence type="ECO:0000259" key="9">
    <source>
        <dbReference type="PROSITE" id="PS51873"/>
    </source>
</evidence>
<keyword evidence="2" id="KW-0808">Transferase</keyword>
<evidence type="ECO:0000256" key="1">
    <source>
        <dbReference type="ARBA" id="ARBA00004906"/>
    </source>
</evidence>
<dbReference type="InParanoid" id="B2VUV2"/>
<evidence type="ECO:0000313" key="11">
    <source>
        <dbReference type="Proteomes" id="UP000001471"/>
    </source>
</evidence>
<dbReference type="SUPFAM" id="SSF57850">
    <property type="entry name" value="RING/U-box"/>
    <property type="match status" value="2"/>
</dbReference>
<protein>
    <recommendedName>
        <fullName evidence="9">RING-type domain-containing protein</fullName>
    </recommendedName>
</protein>
<dbReference type="GO" id="GO:0008270">
    <property type="term" value="F:zinc ion binding"/>
    <property type="evidence" value="ECO:0007669"/>
    <property type="project" value="UniProtKB-KW"/>
</dbReference>
<dbReference type="GO" id="GO:0043130">
    <property type="term" value="F:ubiquitin binding"/>
    <property type="evidence" value="ECO:0007669"/>
    <property type="project" value="TreeGrafter"/>
</dbReference>
<dbReference type="Pfam" id="PF01485">
    <property type="entry name" value="IBR"/>
    <property type="match status" value="1"/>
</dbReference>
<gene>
    <name evidence="10" type="ORF">PTRG_01089</name>
</gene>
<sequence>MAPSTRLRAMPSRRVDYAESSSAAPSGTRANPILADDSPEPRSSPEPPRRVHRDRPRRSVVAPRPRSFLGPFTPVPPPVLNRVPRVKAGAIVKPKQKARPSKQECLLCAVTKGTSRCFKKSENVCEHFQVICNQCIQKMLKTKVAQQQLEKAELICPFGNCGHELDFGALKTTLLKHVFEAYDTAVMKYTLSTSDWYITCLSSKCGLPFSIEDCMKKKSTTKAITCPYCEYKSCLECYRPWDTHDGVNCDEAKKSEDAKSEATLKKMGAKPCPNCGINIQKDGGCDHIKCQHCRYNFCWTCLVGYKANMEHLGNCPQRVRPIANDPGNWVPHNLDNNQIVALITQAYERRNDPVPPHALPLAPAPNNGD</sequence>
<dbReference type="Proteomes" id="UP000001471">
    <property type="component" value="Unassembled WGS sequence"/>
</dbReference>
<dbReference type="InterPro" id="IPR002867">
    <property type="entry name" value="IBR_dom"/>
</dbReference>
<comment type="pathway">
    <text evidence="1">Protein modification; protein ubiquitination.</text>
</comment>
<dbReference type="GeneID" id="6339430"/>
<keyword evidence="3" id="KW-0479">Metal-binding</keyword>
<dbReference type="PROSITE" id="PS51873">
    <property type="entry name" value="TRIAD"/>
    <property type="match status" value="1"/>
</dbReference>
<dbReference type="InterPro" id="IPR013083">
    <property type="entry name" value="Znf_RING/FYVE/PHD"/>
</dbReference>
<keyword evidence="4" id="KW-0677">Repeat</keyword>